<dbReference type="Proteomes" id="UP000046392">
    <property type="component" value="Unplaced"/>
</dbReference>
<dbReference type="PANTHER" id="PTHR12842">
    <property type="entry name" value="FI01459P"/>
    <property type="match status" value="1"/>
</dbReference>
<organism evidence="4 5">
    <name type="scientific">Strongyloides papillosus</name>
    <name type="common">Intestinal threadworm</name>
    <dbReference type="NCBI Taxonomy" id="174720"/>
    <lineage>
        <taxon>Eukaryota</taxon>
        <taxon>Metazoa</taxon>
        <taxon>Ecdysozoa</taxon>
        <taxon>Nematoda</taxon>
        <taxon>Chromadorea</taxon>
        <taxon>Rhabditida</taxon>
        <taxon>Tylenchina</taxon>
        <taxon>Panagrolaimomorpha</taxon>
        <taxon>Strongyloidoidea</taxon>
        <taxon>Strongyloididae</taxon>
        <taxon>Strongyloides</taxon>
    </lineage>
</organism>
<feature type="compositionally biased region" description="Low complexity" evidence="3">
    <location>
        <begin position="290"/>
        <end position="309"/>
    </location>
</feature>
<evidence type="ECO:0000256" key="1">
    <source>
        <dbReference type="ARBA" id="ARBA00006903"/>
    </source>
</evidence>
<sequence length="710" mass="79797">MSDSEDEFVSASEGEELSSENSFSKCSMSTSLSSRSVKDNVAKTIPPNLESSSSTNLKFDKKVMDSENEEKTPLDGTATKVTSKEDFHNEGQFKKPVTFKSKEEEFKKVESKKKKNDYDNDWDCDWDNVLEKSSSFKKIEKIYTACGAPKDDIHDELESLSDEKSLESESQTIAAKIQEAALETVIETTVEIRPLGGKNIEEKSEEIIPESVDEKIQKDIVAVAKKELKINEPIKIEEPPRVQHETTGHEEVKTEKVKPRIKVLKLSKKIGKKEDAPPKPLNTDMLAPNRDSVSRVNSSQSSSNGTDISSYEKVDTPEIVEDNDWFDEVAREIITKNEPKKSSRKPRSTNLFDWSAINAVVSSVGDSISNVVESSLGIPSAEEMARVVSKYEKETPKEESSGKIVNPLDRLCDNTQYQQDIPSISGIFSGFVNTSLDALETLGKKTFETLTVTEMDGDRERRKFLFEPEKPGNLSDILKELRNKEKNENESTQNMRSVGYGSTSQKSLSTSFVHLFEKHGGLFNLEGLEMLTQRVNHSTSTNTSSFNEHISEFNVNDISPISMDKFEKELKKLVKQVKVPFNPNHILGASKNQEEIYLESTLLDNSSIETIFENAMDALALLTAESVQVIHKLGQLFSIAPQIPDDVIVIEMTKLFCRRVTYFSEEYANLFNSLVSDPKIDEMVTNIFYESTNATLYIKKAVALLKPFYS</sequence>
<dbReference type="InterPro" id="IPR007998">
    <property type="entry name" value="DUF719"/>
</dbReference>
<keyword evidence="4" id="KW-1185">Reference proteome</keyword>
<evidence type="ECO:0000256" key="3">
    <source>
        <dbReference type="SAM" id="MobiDB-lite"/>
    </source>
</evidence>
<proteinExistence type="inferred from homology"/>
<reference evidence="5" key="1">
    <citation type="submission" date="2017-02" db="UniProtKB">
        <authorList>
            <consortium name="WormBaseParasite"/>
        </authorList>
    </citation>
    <scope>IDENTIFICATION</scope>
</reference>
<feature type="compositionally biased region" description="Polar residues" evidence="3">
    <location>
        <begin position="19"/>
        <end position="35"/>
    </location>
</feature>
<feature type="region of interest" description="Disordered" evidence="3">
    <location>
        <begin position="1"/>
        <end position="94"/>
    </location>
</feature>
<evidence type="ECO:0000313" key="4">
    <source>
        <dbReference type="Proteomes" id="UP000046392"/>
    </source>
</evidence>
<feature type="compositionally biased region" description="Basic and acidic residues" evidence="3">
    <location>
        <begin position="82"/>
        <end position="93"/>
    </location>
</feature>
<dbReference type="Pfam" id="PF05334">
    <property type="entry name" value="DUF719"/>
    <property type="match status" value="1"/>
</dbReference>
<feature type="region of interest" description="Disordered" evidence="3">
    <location>
        <begin position="268"/>
        <end position="314"/>
    </location>
</feature>
<dbReference type="AlphaFoldDB" id="A0A0N5BSX8"/>
<comment type="similarity">
    <text evidence="1">Belongs to the FAM114 family.</text>
</comment>
<protein>
    <submittedName>
        <fullName evidence="5">FA_FANCE domain-containing protein</fullName>
    </submittedName>
</protein>
<name>A0A0N5BSX8_STREA</name>
<keyword evidence="2" id="KW-0597">Phosphoprotein</keyword>
<feature type="compositionally biased region" description="Acidic residues" evidence="3">
    <location>
        <begin position="1"/>
        <end position="18"/>
    </location>
</feature>
<dbReference type="PANTHER" id="PTHR12842:SF6">
    <property type="entry name" value="FI01459P"/>
    <property type="match status" value="1"/>
</dbReference>
<evidence type="ECO:0000313" key="5">
    <source>
        <dbReference type="WBParaSite" id="SPAL_0000896900.1"/>
    </source>
</evidence>
<feature type="compositionally biased region" description="Basic and acidic residues" evidence="3">
    <location>
        <begin position="58"/>
        <end position="73"/>
    </location>
</feature>
<dbReference type="WBParaSite" id="SPAL_0000896900.1">
    <property type="protein sequence ID" value="SPAL_0000896900.1"/>
    <property type="gene ID" value="SPAL_0000896900"/>
</dbReference>
<evidence type="ECO:0000256" key="2">
    <source>
        <dbReference type="ARBA" id="ARBA00022553"/>
    </source>
</evidence>
<accession>A0A0N5BSX8</accession>